<dbReference type="Proteomes" id="UP000606922">
    <property type="component" value="Unassembled WGS sequence"/>
</dbReference>
<evidence type="ECO:0000313" key="1">
    <source>
        <dbReference type="EMBL" id="GGA90687.1"/>
    </source>
</evidence>
<dbReference type="PROSITE" id="PS51257">
    <property type="entry name" value="PROKAR_LIPOPROTEIN"/>
    <property type="match status" value="1"/>
</dbReference>
<keyword evidence="2" id="KW-1185">Reference proteome</keyword>
<sequence length="229" mass="23646">MSKKLWSSGRIAVLTVAALVALTGCVDDRPTVGPESAADVRPAARASVVGATTLPTTAGLSRVKSRVHDACGIGGVGFQPADVPRNYRCGVGSVALYSIEGATAVEAATLLDAALTSNECTSAEQISSNPALFNAGNGATSAEQVIESFYECTPGGVIVHFGVADDPGIEAMLPYFPYVPSGTDVEMEPAISVELLRAAMVSGNRFVAVLEVSEDYFETDVCDGVHVCQ</sequence>
<gene>
    <name evidence="1" type="ORF">GCM10010979_01730</name>
</gene>
<name>A0A916SAE3_9MICO</name>
<evidence type="ECO:0000313" key="2">
    <source>
        <dbReference type="Proteomes" id="UP000606922"/>
    </source>
</evidence>
<comment type="caution">
    <text evidence="1">The sequence shown here is derived from an EMBL/GenBank/DDBJ whole genome shotgun (WGS) entry which is preliminary data.</text>
</comment>
<accession>A0A916SAE3</accession>
<proteinExistence type="predicted"/>
<dbReference type="RefSeq" id="WP_188508829.1">
    <property type="nucleotide sequence ID" value="NZ_BMGB01000001.1"/>
</dbReference>
<dbReference type="EMBL" id="BMGB01000001">
    <property type="protein sequence ID" value="GGA90687.1"/>
    <property type="molecule type" value="Genomic_DNA"/>
</dbReference>
<reference evidence="1" key="1">
    <citation type="journal article" date="2014" name="Int. J. Syst. Evol. Microbiol.">
        <title>Complete genome sequence of Corynebacterium casei LMG S-19264T (=DSM 44701T), isolated from a smear-ripened cheese.</title>
        <authorList>
            <consortium name="US DOE Joint Genome Institute (JGI-PGF)"/>
            <person name="Walter F."/>
            <person name="Albersmeier A."/>
            <person name="Kalinowski J."/>
            <person name="Ruckert C."/>
        </authorList>
    </citation>
    <scope>NUCLEOTIDE SEQUENCE</scope>
    <source>
        <strain evidence="1">CGMCC 1.12813</strain>
    </source>
</reference>
<protein>
    <submittedName>
        <fullName evidence="1">Uncharacterized protein</fullName>
    </submittedName>
</protein>
<dbReference type="AlphaFoldDB" id="A0A916SAE3"/>
<reference evidence="1" key="2">
    <citation type="submission" date="2020-09" db="EMBL/GenBank/DDBJ databases">
        <authorList>
            <person name="Sun Q."/>
            <person name="Zhou Y."/>
        </authorList>
    </citation>
    <scope>NUCLEOTIDE SEQUENCE</scope>
    <source>
        <strain evidence="1">CGMCC 1.12813</strain>
    </source>
</reference>
<organism evidence="1 2">
    <name type="scientific">Conyzicola nivalis</name>
    <dbReference type="NCBI Taxonomy" id="1477021"/>
    <lineage>
        <taxon>Bacteria</taxon>
        <taxon>Bacillati</taxon>
        <taxon>Actinomycetota</taxon>
        <taxon>Actinomycetes</taxon>
        <taxon>Micrococcales</taxon>
        <taxon>Microbacteriaceae</taxon>
        <taxon>Conyzicola</taxon>
    </lineage>
</organism>